<dbReference type="InterPro" id="IPR013785">
    <property type="entry name" value="Aldolase_TIM"/>
</dbReference>
<evidence type="ECO:0000256" key="3">
    <source>
        <dbReference type="PIRNR" id="PIRNR001365"/>
    </source>
</evidence>
<evidence type="ECO:0000256" key="1">
    <source>
        <dbReference type="ARBA" id="ARBA00007592"/>
    </source>
</evidence>
<accession>A0A6C0TWF9</accession>
<sequence length="315" mass="34767">MNRDSVNWRGYIPAMTTPFTGTGELDVPALRKHVDWLVGQGMHGLVVAGTQGEWFTLNLEEKATLLREVAAGVKGRIPLIAGCSGYTLADVLIQVELAERAGFDGILLTPPPYMVPSEADILAFYRSVDAAIRLPICVYNWPPGTHVDMSPGLLAELAQLEQVVAIKNSTQDLRRFLDTFFRLRRQVRVFGIPMNETGATLVKQHDADGTMGAGAVLGHEQPDFFNELWAGNEARALEYGARDYTIMQRWFNPDLTGRFGSSQAIFKEALNQQGLYGGYPRLPLQPLNAAGVEQIRATLAELGRLELPQESKIQD</sequence>
<dbReference type="PRINTS" id="PR00146">
    <property type="entry name" value="DHPICSNTHASE"/>
</dbReference>
<comment type="similarity">
    <text evidence="1 3">Belongs to the DapA family.</text>
</comment>
<dbReference type="AlphaFoldDB" id="A0A6C0TWF9"/>
<dbReference type="PANTHER" id="PTHR12128:SF66">
    <property type="entry name" value="4-HYDROXY-2-OXOGLUTARATE ALDOLASE, MITOCHONDRIAL"/>
    <property type="match status" value="1"/>
</dbReference>
<evidence type="ECO:0000256" key="2">
    <source>
        <dbReference type="ARBA" id="ARBA00023239"/>
    </source>
</evidence>
<dbReference type="SUPFAM" id="SSF51569">
    <property type="entry name" value="Aldolase"/>
    <property type="match status" value="1"/>
</dbReference>
<dbReference type="Pfam" id="PF00701">
    <property type="entry name" value="DHDPS"/>
    <property type="match status" value="1"/>
</dbReference>
<name>A0A6C0TWF9_9GAMM</name>
<keyword evidence="2 3" id="KW-0456">Lyase</keyword>
<evidence type="ECO:0000313" key="7">
    <source>
        <dbReference type="Proteomes" id="UP000477680"/>
    </source>
</evidence>
<feature type="active site" description="Proton donor/acceptor" evidence="4">
    <location>
        <position position="139"/>
    </location>
</feature>
<dbReference type="PANTHER" id="PTHR12128">
    <property type="entry name" value="DIHYDRODIPICOLINATE SYNTHASE"/>
    <property type="match status" value="1"/>
</dbReference>
<protein>
    <submittedName>
        <fullName evidence="6">Dihydrodipicolinate synthase family protein</fullName>
    </submittedName>
</protein>
<evidence type="ECO:0000256" key="5">
    <source>
        <dbReference type="PIRSR" id="PIRSR001365-2"/>
    </source>
</evidence>
<dbReference type="InterPro" id="IPR002220">
    <property type="entry name" value="DapA-like"/>
</dbReference>
<feature type="binding site" evidence="5">
    <location>
        <position position="211"/>
    </location>
    <ligand>
        <name>pyruvate</name>
        <dbReference type="ChEBI" id="CHEBI:15361"/>
    </ligand>
</feature>
<evidence type="ECO:0000313" key="6">
    <source>
        <dbReference type="EMBL" id="QIB64150.1"/>
    </source>
</evidence>
<feature type="active site" description="Schiff-base intermediate with substrate" evidence="4">
    <location>
        <position position="167"/>
    </location>
</feature>
<dbReference type="PIRSF" id="PIRSF001365">
    <property type="entry name" value="DHDPS"/>
    <property type="match status" value="1"/>
</dbReference>
<reference evidence="6 7" key="1">
    <citation type="submission" date="2020-02" db="EMBL/GenBank/DDBJ databases">
        <title>Genome sequencing for Kineobactrum sp. M2.</title>
        <authorList>
            <person name="Park S.-J."/>
        </authorList>
    </citation>
    <scope>NUCLEOTIDE SEQUENCE [LARGE SCALE GENOMIC DNA]</scope>
    <source>
        <strain evidence="6 7">M2</strain>
    </source>
</reference>
<dbReference type="Proteomes" id="UP000477680">
    <property type="component" value="Chromosome"/>
</dbReference>
<gene>
    <name evidence="6" type="ORF">G3T16_00690</name>
</gene>
<proteinExistence type="inferred from homology"/>
<organism evidence="6 7">
    <name type="scientific">Kineobactrum salinum</name>
    <dbReference type="NCBI Taxonomy" id="2708301"/>
    <lineage>
        <taxon>Bacteria</taxon>
        <taxon>Pseudomonadati</taxon>
        <taxon>Pseudomonadota</taxon>
        <taxon>Gammaproteobacteria</taxon>
        <taxon>Cellvibrionales</taxon>
        <taxon>Halieaceae</taxon>
        <taxon>Kineobactrum</taxon>
    </lineage>
</organism>
<dbReference type="Gene3D" id="3.20.20.70">
    <property type="entry name" value="Aldolase class I"/>
    <property type="match status" value="1"/>
</dbReference>
<dbReference type="CDD" id="cd00408">
    <property type="entry name" value="DHDPS-like"/>
    <property type="match status" value="1"/>
</dbReference>
<dbReference type="KEGG" id="kim:G3T16_00690"/>
<evidence type="ECO:0000256" key="4">
    <source>
        <dbReference type="PIRSR" id="PIRSR001365-1"/>
    </source>
</evidence>
<keyword evidence="7" id="KW-1185">Reference proteome</keyword>
<dbReference type="EMBL" id="CP048711">
    <property type="protein sequence ID" value="QIB64150.1"/>
    <property type="molecule type" value="Genomic_DNA"/>
</dbReference>
<dbReference type="RefSeq" id="WP_163493400.1">
    <property type="nucleotide sequence ID" value="NZ_CP048711.1"/>
</dbReference>
<dbReference type="SMART" id="SM01130">
    <property type="entry name" value="DHDPS"/>
    <property type="match status" value="1"/>
</dbReference>
<dbReference type="GO" id="GO:0008840">
    <property type="term" value="F:4-hydroxy-tetrahydrodipicolinate synthase activity"/>
    <property type="evidence" value="ECO:0007669"/>
    <property type="project" value="TreeGrafter"/>
</dbReference>